<feature type="region of interest" description="Disordered" evidence="1">
    <location>
        <begin position="246"/>
        <end position="322"/>
    </location>
</feature>
<organism evidence="2 3">
    <name type="scientific">Marasmius crinis-equi</name>
    <dbReference type="NCBI Taxonomy" id="585013"/>
    <lineage>
        <taxon>Eukaryota</taxon>
        <taxon>Fungi</taxon>
        <taxon>Dikarya</taxon>
        <taxon>Basidiomycota</taxon>
        <taxon>Agaricomycotina</taxon>
        <taxon>Agaricomycetes</taxon>
        <taxon>Agaricomycetidae</taxon>
        <taxon>Agaricales</taxon>
        <taxon>Marasmiineae</taxon>
        <taxon>Marasmiaceae</taxon>
        <taxon>Marasmius</taxon>
    </lineage>
</organism>
<feature type="compositionally biased region" description="Low complexity" evidence="1">
    <location>
        <begin position="267"/>
        <end position="280"/>
    </location>
</feature>
<gene>
    <name evidence="2" type="primary">RIPK1_1</name>
    <name evidence="2" type="ORF">V5O48_000225</name>
</gene>
<keyword evidence="2" id="KW-0418">Kinase</keyword>
<name>A0ABR3G213_9AGAR</name>
<dbReference type="InterPro" id="IPR011009">
    <property type="entry name" value="Kinase-like_dom_sf"/>
</dbReference>
<keyword evidence="2" id="KW-0675">Receptor</keyword>
<evidence type="ECO:0000256" key="1">
    <source>
        <dbReference type="SAM" id="MobiDB-lite"/>
    </source>
</evidence>
<keyword evidence="2" id="KW-0808">Transferase</keyword>
<dbReference type="SUPFAM" id="SSF56112">
    <property type="entry name" value="Protein kinase-like (PK-like)"/>
    <property type="match status" value="1"/>
</dbReference>
<sequence length="378" mass="41808">MSSDPELKRLEQTLKWTFEDKSRLQNFLAKKGRPAQQWLDSMQQLVDSPDISSEMRSSVFTAMLRLSKNSGLHPQCLAIQNVRKFGEYPIDAGGFGKVWKGAIGDSTQHVCLKVVKIYQDSDIEQLSKIFTGQHPFPELPHEAAVVLAVSSGKHPSRPEGTTPLADAMWALMQSCWDPTPVLRPTASQVVDEILGMDTLKLIRPAPKWNESTFTQVWGNINYPAPAIPNLNSPQDENIPTRATSPLQANLLSPSDPQPSHAIPEDYPSPATPRSSPPAKSNPVHSQSTAEANMHPSNGALPPHSDHSTPPVDLDVGDEPNAKTWTKNNQELIAGAFRRPAITIFSQLINRPYYPHALYIDIPILHVQDRQNAMYMNSG</sequence>
<dbReference type="EMBL" id="JBAHYK010000003">
    <property type="protein sequence ID" value="KAL0581857.1"/>
    <property type="molecule type" value="Genomic_DNA"/>
</dbReference>
<comment type="caution">
    <text evidence="2">The sequence shown here is derived from an EMBL/GenBank/DDBJ whole genome shotgun (WGS) entry which is preliminary data.</text>
</comment>
<dbReference type="EC" id="2.7.11.1" evidence="2"/>
<proteinExistence type="predicted"/>
<dbReference type="Proteomes" id="UP001465976">
    <property type="component" value="Unassembled WGS sequence"/>
</dbReference>
<accession>A0ABR3G213</accession>
<protein>
    <submittedName>
        <fullName evidence="2">Receptor-interacting serine/threonine-protein kinase 1</fullName>
        <ecNumber evidence="2">2.7.11.1</ecNumber>
    </submittedName>
</protein>
<evidence type="ECO:0000313" key="3">
    <source>
        <dbReference type="Proteomes" id="UP001465976"/>
    </source>
</evidence>
<dbReference type="Gene3D" id="1.10.510.10">
    <property type="entry name" value="Transferase(Phosphotransferase) domain 1"/>
    <property type="match status" value="1"/>
</dbReference>
<keyword evidence="3" id="KW-1185">Reference proteome</keyword>
<dbReference type="GO" id="GO:0004674">
    <property type="term" value="F:protein serine/threonine kinase activity"/>
    <property type="evidence" value="ECO:0007669"/>
    <property type="project" value="UniProtKB-EC"/>
</dbReference>
<reference evidence="2 3" key="1">
    <citation type="submission" date="2024-02" db="EMBL/GenBank/DDBJ databases">
        <title>A draft genome for the cacao thread blight pathogen Marasmius crinis-equi.</title>
        <authorList>
            <person name="Cohen S.P."/>
            <person name="Baruah I.K."/>
            <person name="Amoako-Attah I."/>
            <person name="Bukari Y."/>
            <person name="Meinhardt L.W."/>
            <person name="Bailey B.A."/>
        </authorList>
    </citation>
    <scope>NUCLEOTIDE SEQUENCE [LARGE SCALE GENOMIC DNA]</scope>
    <source>
        <strain evidence="2 3">GH-76</strain>
    </source>
</reference>
<evidence type="ECO:0000313" key="2">
    <source>
        <dbReference type="EMBL" id="KAL0581857.1"/>
    </source>
</evidence>